<protein>
    <submittedName>
        <fullName evidence="2">Homoserine kinase</fullName>
        <ecNumber evidence="2">2.7.1.39</ecNumber>
    </submittedName>
</protein>
<dbReference type="InterPro" id="IPR002575">
    <property type="entry name" value="Aminoglycoside_PTrfase"/>
</dbReference>
<dbReference type="Proteomes" id="UP000693672">
    <property type="component" value="Unassembled WGS sequence"/>
</dbReference>
<keyword evidence="2" id="KW-0418">Kinase</keyword>
<dbReference type="PANTHER" id="PTHR21064:SF6">
    <property type="entry name" value="AMINOGLYCOSIDE PHOSPHOTRANSFERASE DOMAIN-CONTAINING PROTEIN"/>
    <property type="match status" value="1"/>
</dbReference>
<reference evidence="2" key="1">
    <citation type="submission" date="2021-06" db="EMBL/GenBank/DDBJ databases">
        <authorList>
            <person name="Criscuolo A."/>
        </authorList>
    </citation>
    <scope>NUCLEOTIDE SEQUENCE</scope>
    <source>
        <strain evidence="2">CIP111600</strain>
    </source>
</reference>
<dbReference type="EC" id="2.7.1.39" evidence="2"/>
<sequence>MNKAVLPDFIRDEIIDDMHAKFQWKVLSILPSGKGYGNVSWIMDTNQGPRFVKQYCKIRYRSGLDHVREALKPQQRMHHDGIACQPVYAFEGETIHTTASGDQYMVSGVSEGRHINAGEATAEQMYSLGEATGRMHQWMKANMPPCNALHWELWSKESMLKRLGKNREETLAAGHQTYAQAIEKQRNILSRLDLDDLKSAAHGWAHWDMHIDNLLFHKDRVADILDFDRVHYVYPDFDISRALLSCSLASKSMRMETVEAYVNGYRAYSPLSAEQLVRSIRLTWYKECKWVHAMYARNKPMSRFIEEMIWIGEHWDDLANVFGNV</sequence>
<dbReference type="EMBL" id="CAJVAS010000021">
    <property type="protein sequence ID" value="CAG7640490.1"/>
    <property type="molecule type" value="Genomic_DNA"/>
</dbReference>
<organism evidence="2 3">
    <name type="scientific">Paenibacillus solanacearum</name>
    <dbReference type="NCBI Taxonomy" id="2048548"/>
    <lineage>
        <taxon>Bacteria</taxon>
        <taxon>Bacillati</taxon>
        <taxon>Bacillota</taxon>
        <taxon>Bacilli</taxon>
        <taxon>Bacillales</taxon>
        <taxon>Paenibacillaceae</taxon>
        <taxon>Paenibacillus</taxon>
    </lineage>
</organism>
<feature type="domain" description="Aminoglycoside phosphotransferase" evidence="1">
    <location>
        <begin position="33"/>
        <end position="271"/>
    </location>
</feature>
<dbReference type="AlphaFoldDB" id="A0A916K3S1"/>
<keyword evidence="3" id="KW-1185">Reference proteome</keyword>
<dbReference type="InterPro" id="IPR050249">
    <property type="entry name" value="Pseudomonas-type_ThrB"/>
</dbReference>
<keyword evidence="2" id="KW-0808">Transferase</keyword>
<dbReference type="PANTHER" id="PTHR21064">
    <property type="entry name" value="AMINOGLYCOSIDE PHOSPHOTRANSFERASE DOMAIN-CONTAINING PROTEIN-RELATED"/>
    <property type="match status" value="1"/>
</dbReference>
<evidence type="ECO:0000313" key="3">
    <source>
        <dbReference type="Proteomes" id="UP000693672"/>
    </source>
</evidence>
<dbReference type="RefSeq" id="WP_218093869.1">
    <property type="nucleotide sequence ID" value="NZ_CAJVAS010000021.1"/>
</dbReference>
<accession>A0A916K3S1</accession>
<name>A0A916K3S1_9BACL</name>
<gene>
    <name evidence="2" type="primary">thrB_3</name>
    <name evidence="2" type="ORF">PAESOLCIP111_04141</name>
</gene>
<proteinExistence type="predicted"/>
<evidence type="ECO:0000313" key="2">
    <source>
        <dbReference type="EMBL" id="CAG7640490.1"/>
    </source>
</evidence>
<comment type="caution">
    <text evidence="2">The sequence shown here is derived from an EMBL/GenBank/DDBJ whole genome shotgun (WGS) entry which is preliminary data.</text>
</comment>
<dbReference type="Pfam" id="PF01636">
    <property type="entry name" value="APH"/>
    <property type="match status" value="1"/>
</dbReference>
<evidence type="ECO:0000259" key="1">
    <source>
        <dbReference type="Pfam" id="PF01636"/>
    </source>
</evidence>
<dbReference type="GO" id="GO:0004413">
    <property type="term" value="F:homoserine kinase activity"/>
    <property type="evidence" value="ECO:0007669"/>
    <property type="project" value="UniProtKB-EC"/>
</dbReference>